<accession>A0A0D2AMI1</accession>
<evidence type="ECO:0000256" key="1">
    <source>
        <dbReference type="SAM" id="MobiDB-lite"/>
    </source>
</evidence>
<sequence>MKGSLTYLARILVLKEEEVRQYMSHYGGSGVYGESALVVSARAGFQIFASMVLWFLGGDAQKQLDERPTRFSARLWNAFLNIDPNTGIALGGVAYALGTLERNAPDFCVVYYLLLLEAAMDGLFKQGLEDDMITVVQESASFQTVDYMLCQLKTAGVRYDGDLKRDLEIGLIRAKGVAALLRTGSRLAGFNTCKPPYLGGQSCSCVEATRVMQMVGMHKDRLRRSMATADLRDSGCVKAPVQQRRGQAKNRPVENFPELEAQFSVIIIQMSEWSSSDHPAGQDSSRLPNENESNGLANRASSLNSTDAIDLTTTCMTAGTSSPPSRRPRLSLDTKTLLAVQPENNMTGTLLMPQSKLGANEITTADAEDWLKSWSDDSASQHTQKQPAVSTTHANIPAKAARCSTVFFVSGNKHVIYQINANCFKSFLQNLEKKTSKYKSRYNSNARLVVSHVKTGHQKPWTCAVDDDNEFLEAHESTIGSPVFVASYDDCVGIFSHFSSPSPRPLPPPPTGGFHEAQRATRSSLGSSSGVEVSDDED</sequence>
<evidence type="ECO:0000313" key="3">
    <source>
        <dbReference type="Proteomes" id="UP000053259"/>
    </source>
</evidence>
<protein>
    <submittedName>
        <fullName evidence="2">Uncharacterized protein</fullName>
    </submittedName>
</protein>
<dbReference type="AlphaFoldDB" id="A0A0D2AMI1"/>
<dbReference type="GeneID" id="27316030"/>
<dbReference type="InParanoid" id="A0A0D2AMI1"/>
<organism evidence="2 3">
    <name type="scientific">Verruconis gallopava</name>
    <dbReference type="NCBI Taxonomy" id="253628"/>
    <lineage>
        <taxon>Eukaryota</taxon>
        <taxon>Fungi</taxon>
        <taxon>Dikarya</taxon>
        <taxon>Ascomycota</taxon>
        <taxon>Pezizomycotina</taxon>
        <taxon>Dothideomycetes</taxon>
        <taxon>Pleosporomycetidae</taxon>
        <taxon>Venturiales</taxon>
        <taxon>Sympoventuriaceae</taxon>
        <taxon>Verruconis</taxon>
    </lineage>
</organism>
<feature type="compositionally biased region" description="Low complexity" evidence="1">
    <location>
        <begin position="523"/>
        <end position="532"/>
    </location>
</feature>
<proteinExistence type="predicted"/>
<name>A0A0D2AMI1_9PEZI</name>
<feature type="region of interest" description="Disordered" evidence="1">
    <location>
        <begin position="500"/>
        <end position="538"/>
    </location>
</feature>
<feature type="region of interest" description="Disordered" evidence="1">
    <location>
        <begin position="274"/>
        <end position="304"/>
    </location>
</feature>
<feature type="compositionally biased region" description="Pro residues" evidence="1">
    <location>
        <begin position="502"/>
        <end position="511"/>
    </location>
</feature>
<gene>
    <name evidence="2" type="ORF">PV09_08057</name>
</gene>
<keyword evidence="3" id="KW-1185">Reference proteome</keyword>
<dbReference type="RefSeq" id="XP_016210213.1">
    <property type="nucleotide sequence ID" value="XM_016361907.1"/>
</dbReference>
<dbReference type="EMBL" id="KN847564">
    <property type="protein sequence ID" value="KIW00344.1"/>
    <property type="molecule type" value="Genomic_DNA"/>
</dbReference>
<dbReference type="VEuPathDB" id="FungiDB:PV09_08057"/>
<reference evidence="2 3" key="1">
    <citation type="submission" date="2015-01" db="EMBL/GenBank/DDBJ databases">
        <title>The Genome Sequence of Ochroconis gallopava CBS43764.</title>
        <authorList>
            <consortium name="The Broad Institute Genomics Platform"/>
            <person name="Cuomo C."/>
            <person name="de Hoog S."/>
            <person name="Gorbushina A."/>
            <person name="Stielow B."/>
            <person name="Teixiera M."/>
            <person name="Abouelleil A."/>
            <person name="Chapman S.B."/>
            <person name="Priest M."/>
            <person name="Young S.K."/>
            <person name="Wortman J."/>
            <person name="Nusbaum C."/>
            <person name="Birren B."/>
        </authorList>
    </citation>
    <scope>NUCLEOTIDE SEQUENCE [LARGE SCALE GENOMIC DNA]</scope>
    <source>
        <strain evidence="2 3">CBS 43764</strain>
    </source>
</reference>
<dbReference type="HOGENOM" id="CLU_506417_0_0_1"/>
<evidence type="ECO:0000313" key="2">
    <source>
        <dbReference type="EMBL" id="KIW00344.1"/>
    </source>
</evidence>
<dbReference type="Proteomes" id="UP000053259">
    <property type="component" value="Unassembled WGS sequence"/>
</dbReference>